<dbReference type="Proteomes" id="UP001190700">
    <property type="component" value="Unassembled WGS sequence"/>
</dbReference>
<reference evidence="12 13" key="1">
    <citation type="journal article" date="2015" name="Genome Biol. Evol.">
        <title>Comparative Genomics of a Bacterivorous Green Alga Reveals Evolutionary Causalities and Consequences of Phago-Mixotrophic Mode of Nutrition.</title>
        <authorList>
            <person name="Burns J.A."/>
            <person name="Paasch A."/>
            <person name="Narechania A."/>
            <person name="Kim E."/>
        </authorList>
    </citation>
    <scope>NUCLEOTIDE SEQUENCE [LARGE SCALE GENOMIC DNA]</scope>
    <source>
        <strain evidence="12 13">PLY_AMNH</strain>
    </source>
</reference>
<accession>A0AAE0G8K9</accession>
<organism evidence="12 13">
    <name type="scientific">Cymbomonas tetramitiformis</name>
    <dbReference type="NCBI Taxonomy" id="36881"/>
    <lineage>
        <taxon>Eukaryota</taxon>
        <taxon>Viridiplantae</taxon>
        <taxon>Chlorophyta</taxon>
        <taxon>Pyramimonadophyceae</taxon>
        <taxon>Pyramimonadales</taxon>
        <taxon>Pyramimonadaceae</taxon>
        <taxon>Cymbomonas</taxon>
    </lineage>
</organism>
<evidence type="ECO:0000313" key="13">
    <source>
        <dbReference type="Proteomes" id="UP001190700"/>
    </source>
</evidence>
<evidence type="ECO:0000313" key="12">
    <source>
        <dbReference type="EMBL" id="KAK3273489.1"/>
    </source>
</evidence>
<comment type="caution">
    <text evidence="12">The sequence shown here is derived from an EMBL/GenBank/DDBJ whole genome shotgun (WGS) entry which is preliminary data.</text>
</comment>
<evidence type="ECO:0000256" key="7">
    <source>
        <dbReference type="ARBA" id="ARBA00022989"/>
    </source>
</evidence>
<dbReference type="InterPro" id="IPR001675">
    <property type="entry name" value="Glyco_trans_29"/>
</dbReference>
<keyword evidence="5" id="KW-0812">Transmembrane</keyword>
<sequence>MVTGYTVYARLQLVTGYTVYARLQPYGDVGTLFYARLQPSGDWAAMAYARLQPYGDGAPFTHACNPMWTESRESKDEMVLWNMRSPGSLEFYKERISKNRKENFFIFTADWVNYIAQTAFEISKTFMGGEASGFSSETGYTPTSGWTGLMIALNKCNKVTLYGMQVSESQGFPYHYHNRCPQPYAERDEAEWFIFKRFTDAGLASFREPCIKECRERDAVCELCRAKHPELYGPAVTEAGMKVWNQQPLPEYCEARVELLKMEKQRLAEGLPAYTKDERSDIMNAYTASKKAAEAKKIPPKSAGGKTKKP</sequence>
<evidence type="ECO:0000256" key="1">
    <source>
        <dbReference type="ARBA" id="ARBA00004323"/>
    </source>
</evidence>
<keyword evidence="7" id="KW-1133">Transmembrane helix</keyword>
<keyword evidence="3" id="KW-0328">Glycosyltransferase</keyword>
<comment type="subcellular location">
    <subcellularLocation>
        <location evidence="1">Golgi apparatus membrane</location>
        <topology evidence="1">Single-pass type II membrane protein</topology>
    </subcellularLocation>
</comment>
<dbReference type="EMBL" id="LGRX02008447">
    <property type="protein sequence ID" value="KAK3273489.1"/>
    <property type="molecule type" value="Genomic_DNA"/>
</dbReference>
<dbReference type="Gene3D" id="3.90.1480.20">
    <property type="entry name" value="Glycosyl transferase family 29"/>
    <property type="match status" value="1"/>
</dbReference>
<evidence type="ECO:0000256" key="11">
    <source>
        <dbReference type="SAM" id="MobiDB-lite"/>
    </source>
</evidence>
<keyword evidence="9" id="KW-0472">Membrane</keyword>
<dbReference type="AlphaFoldDB" id="A0AAE0G8K9"/>
<name>A0AAE0G8K9_9CHLO</name>
<gene>
    <name evidence="12" type="ORF">CYMTET_18281</name>
</gene>
<dbReference type="InterPro" id="IPR038578">
    <property type="entry name" value="GT29-like_sf"/>
</dbReference>
<evidence type="ECO:0000256" key="4">
    <source>
        <dbReference type="ARBA" id="ARBA00022679"/>
    </source>
</evidence>
<evidence type="ECO:0000256" key="2">
    <source>
        <dbReference type="ARBA" id="ARBA00006003"/>
    </source>
</evidence>
<keyword evidence="6" id="KW-0735">Signal-anchor</keyword>
<evidence type="ECO:0000256" key="5">
    <source>
        <dbReference type="ARBA" id="ARBA00022692"/>
    </source>
</evidence>
<proteinExistence type="inferred from homology"/>
<keyword evidence="4" id="KW-0808">Transferase</keyword>
<comment type="similarity">
    <text evidence="2">Belongs to the glycosyltransferase 29 family.</text>
</comment>
<evidence type="ECO:0000256" key="8">
    <source>
        <dbReference type="ARBA" id="ARBA00023034"/>
    </source>
</evidence>
<dbReference type="Pfam" id="PF00777">
    <property type="entry name" value="Glyco_transf_29"/>
    <property type="match status" value="1"/>
</dbReference>
<feature type="region of interest" description="Disordered" evidence="11">
    <location>
        <begin position="289"/>
        <end position="310"/>
    </location>
</feature>
<evidence type="ECO:0000256" key="10">
    <source>
        <dbReference type="ARBA" id="ARBA00023180"/>
    </source>
</evidence>
<evidence type="ECO:0000256" key="6">
    <source>
        <dbReference type="ARBA" id="ARBA00022968"/>
    </source>
</evidence>
<dbReference type="GO" id="GO:0008373">
    <property type="term" value="F:sialyltransferase activity"/>
    <property type="evidence" value="ECO:0007669"/>
    <property type="project" value="InterPro"/>
</dbReference>
<evidence type="ECO:0000256" key="9">
    <source>
        <dbReference type="ARBA" id="ARBA00023136"/>
    </source>
</evidence>
<evidence type="ECO:0000256" key="3">
    <source>
        <dbReference type="ARBA" id="ARBA00022676"/>
    </source>
</evidence>
<keyword evidence="10" id="KW-0325">Glycoprotein</keyword>
<keyword evidence="13" id="KW-1185">Reference proteome</keyword>
<protein>
    <submittedName>
        <fullName evidence="12">Uncharacterized protein</fullName>
    </submittedName>
</protein>
<dbReference type="GO" id="GO:0000139">
    <property type="term" value="C:Golgi membrane"/>
    <property type="evidence" value="ECO:0007669"/>
    <property type="project" value="UniProtKB-SubCell"/>
</dbReference>
<keyword evidence="8" id="KW-0333">Golgi apparatus</keyword>